<dbReference type="PANTHER" id="PTHR10333">
    <property type="entry name" value="INHIBITOR OF GROWTH PROTEIN"/>
    <property type="match status" value="1"/>
</dbReference>
<evidence type="ECO:0000313" key="6">
    <source>
        <dbReference type="EMBL" id="KAJ3053940.1"/>
    </source>
</evidence>
<dbReference type="PANTHER" id="PTHR10333:SF103">
    <property type="entry name" value="INHIBITOR OF GROWTH PROTEIN 3"/>
    <property type="match status" value="1"/>
</dbReference>
<evidence type="ECO:0000259" key="5">
    <source>
        <dbReference type="SMART" id="SM01408"/>
    </source>
</evidence>
<evidence type="ECO:0000313" key="7">
    <source>
        <dbReference type="Proteomes" id="UP001212841"/>
    </source>
</evidence>
<dbReference type="EMBL" id="JADGJD010000169">
    <property type="protein sequence ID" value="KAJ3053940.1"/>
    <property type="molecule type" value="Genomic_DNA"/>
</dbReference>
<dbReference type="Proteomes" id="UP001212841">
    <property type="component" value="Unassembled WGS sequence"/>
</dbReference>
<evidence type="ECO:0000256" key="3">
    <source>
        <dbReference type="ARBA" id="ARBA00023163"/>
    </source>
</evidence>
<dbReference type="GO" id="GO:0006325">
    <property type="term" value="P:chromatin organization"/>
    <property type="evidence" value="ECO:0007669"/>
    <property type="project" value="UniProtKB-KW"/>
</dbReference>
<keyword evidence="3" id="KW-0804">Transcription</keyword>
<organism evidence="6 7">
    <name type="scientific">Rhizophlyctis rosea</name>
    <dbReference type="NCBI Taxonomy" id="64517"/>
    <lineage>
        <taxon>Eukaryota</taxon>
        <taxon>Fungi</taxon>
        <taxon>Fungi incertae sedis</taxon>
        <taxon>Chytridiomycota</taxon>
        <taxon>Chytridiomycota incertae sedis</taxon>
        <taxon>Chytridiomycetes</taxon>
        <taxon>Rhizophlyctidales</taxon>
        <taxon>Rhizophlyctidaceae</taxon>
        <taxon>Rhizophlyctis</taxon>
    </lineage>
</organism>
<dbReference type="Pfam" id="PF12998">
    <property type="entry name" value="ING"/>
    <property type="match status" value="2"/>
</dbReference>
<comment type="caution">
    <text evidence="6">The sequence shown here is derived from an EMBL/GenBank/DDBJ whole genome shotgun (WGS) entry which is preliminary data.</text>
</comment>
<evidence type="ECO:0000256" key="1">
    <source>
        <dbReference type="ARBA" id="ARBA00022853"/>
    </source>
</evidence>
<feature type="compositionally biased region" description="Low complexity" evidence="4">
    <location>
        <begin position="161"/>
        <end position="173"/>
    </location>
</feature>
<keyword evidence="1" id="KW-0156">Chromatin regulator</keyword>
<reference evidence="6" key="1">
    <citation type="submission" date="2020-05" db="EMBL/GenBank/DDBJ databases">
        <title>Phylogenomic resolution of chytrid fungi.</title>
        <authorList>
            <person name="Stajich J.E."/>
            <person name="Amses K."/>
            <person name="Simmons R."/>
            <person name="Seto K."/>
            <person name="Myers J."/>
            <person name="Bonds A."/>
            <person name="Quandt C.A."/>
            <person name="Barry K."/>
            <person name="Liu P."/>
            <person name="Grigoriev I."/>
            <person name="Longcore J.E."/>
            <person name="James T.Y."/>
        </authorList>
    </citation>
    <scope>NUCLEOTIDE SEQUENCE</scope>
    <source>
        <strain evidence="6">JEL0318</strain>
    </source>
</reference>
<proteinExistence type="predicted"/>
<evidence type="ECO:0000256" key="2">
    <source>
        <dbReference type="ARBA" id="ARBA00023015"/>
    </source>
</evidence>
<dbReference type="Gene3D" id="6.10.140.1740">
    <property type="match status" value="1"/>
</dbReference>
<feature type="region of interest" description="Disordered" evidence="4">
    <location>
        <begin position="54"/>
        <end position="76"/>
    </location>
</feature>
<sequence>MADYVEYLEDFLASIENLPKEVIHLFTELKVKDIDLHTIRARLHVKEGRLTKMIKSGNSSSSSSRHRASRGMDPSIGEKASISREVMAFSSSSIASYLQGGTASLSDEALRLYDEIQQDFVDCEGIVADKLNLVEKISQMLDRHLTRLDNDLSRMEEADASTSTPNSSSSYTPVRRDDTRKRTLPTASNSTKRIKSRTSRLWDPIAASRQSPLSRVSSPSIRDMTPDADETPYCICVQPSYGEPVTEM</sequence>
<accession>A0AAD5SF42</accession>
<dbReference type="InterPro" id="IPR024610">
    <property type="entry name" value="ING_N_histone-binding"/>
</dbReference>
<dbReference type="SMART" id="SM01408">
    <property type="entry name" value="ING"/>
    <property type="match status" value="1"/>
</dbReference>
<name>A0AAD5SF42_9FUNG</name>
<dbReference type="InterPro" id="IPR028651">
    <property type="entry name" value="ING_fam"/>
</dbReference>
<keyword evidence="7" id="KW-1185">Reference proteome</keyword>
<gene>
    <name evidence="6" type="ORF">HK097_003013</name>
</gene>
<keyword evidence="2" id="KW-0805">Transcription regulation</keyword>
<feature type="region of interest" description="Disordered" evidence="4">
    <location>
        <begin position="154"/>
        <end position="228"/>
    </location>
</feature>
<dbReference type="AlphaFoldDB" id="A0AAD5SF42"/>
<evidence type="ECO:0000256" key="4">
    <source>
        <dbReference type="SAM" id="MobiDB-lite"/>
    </source>
</evidence>
<feature type="domain" description="Inhibitor of growth protein N-terminal histone-binding" evidence="5">
    <location>
        <begin position="7"/>
        <end position="155"/>
    </location>
</feature>
<feature type="compositionally biased region" description="Polar residues" evidence="4">
    <location>
        <begin position="208"/>
        <end position="220"/>
    </location>
</feature>
<protein>
    <recommendedName>
        <fullName evidence="5">Inhibitor of growth protein N-terminal histone-binding domain-containing protein</fullName>
    </recommendedName>
</protein>